<dbReference type="InterPro" id="IPR055073">
    <property type="entry name" value="NOMO1-like_9th"/>
</dbReference>
<evidence type="ECO:0000259" key="9">
    <source>
        <dbReference type="Pfam" id="PF17802"/>
    </source>
</evidence>
<dbReference type="Gene3D" id="2.60.40.1120">
    <property type="entry name" value="Carboxypeptidase-like, regulatory domain"/>
    <property type="match status" value="1"/>
</dbReference>
<evidence type="ECO:0000259" key="16">
    <source>
        <dbReference type="Pfam" id="PF23196"/>
    </source>
</evidence>
<evidence type="ECO:0000259" key="15">
    <source>
        <dbReference type="Pfam" id="PF23194"/>
    </source>
</evidence>
<dbReference type="Proteomes" id="UP000677228">
    <property type="component" value="Unassembled WGS sequence"/>
</dbReference>
<evidence type="ECO:0000256" key="4">
    <source>
        <dbReference type="ARBA" id="ARBA00022824"/>
    </source>
</evidence>
<dbReference type="InterPro" id="IPR056190">
    <property type="entry name" value="NOMO_5th"/>
</dbReference>
<dbReference type="InterPro" id="IPR056191">
    <property type="entry name" value="NOMO_12th"/>
</dbReference>
<evidence type="ECO:0000256" key="1">
    <source>
        <dbReference type="ARBA" id="ARBA00004115"/>
    </source>
</evidence>
<dbReference type="InterPro" id="IPR055075">
    <property type="entry name" value="NOMO-like_N"/>
</dbReference>
<dbReference type="Pfam" id="PF22902">
    <property type="entry name" value="NOMO1-like_9th"/>
    <property type="match status" value="1"/>
</dbReference>
<evidence type="ECO:0000259" key="10">
    <source>
        <dbReference type="Pfam" id="PF22898"/>
    </source>
</evidence>
<dbReference type="Pfam" id="PF22904">
    <property type="entry name" value="NOMO1-like_2nd"/>
    <property type="match status" value="1"/>
</dbReference>
<dbReference type="InterPro" id="IPR056188">
    <property type="entry name" value="NOMO_6th"/>
</dbReference>
<name>A0A8S2H5E7_9BILA</name>
<evidence type="ECO:0000259" key="12">
    <source>
        <dbReference type="Pfam" id="PF22904"/>
    </source>
</evidence>
<evidence type="ECO:0000256" key="7">
    <source>
        <dbReference type="SAM" id="MobiDB-lite"/>
    </source>
</evidence>
<dbReference type="InterPro" id="IPR051417">
    <property type="entry name" value="SDr/BOS_complex"/>
</dbReference>
<feature type="domain" description="SpaA-like prealbumin fold" evidence="9">
    <location>
        <begin position="834"/>
        <end position="908"/>
    </location>
</feature>
<feature type="compositionally biased region" description="Low complexity" evidence="7">
    <location>
        <begin position="1187"/>
        <end position="1225"/>
    </location>
</feature>
<evidence type="ECO:0000259" key="13">
    <source>
        <dbReference type="Pfam" id="PF23141"/>
    </source>
</evidence>
<keyword evidence="3" id="KW-0732">Signal</keyword>
<dbReference type="Proteomes" id="UP000682733">
    <property type="component" value="Unassembled WGS sequence"/>
</dbReference>
<comment type="subcellular location">
    <subcellularLocation>
        <location evidence="1">Endoplasmic reticulum membrane</location>
        <topology evidence="1">Single-pass type I membrane protein</topology>
    </subcellularLocation>
</comment>
<dbReference type="InterPro" id="IPR056319">
    <property type="entry name" value="NOMO_7th"/>
</dbReference>
<feature type="domain" description="NOMO C-terminal transthyretin-like" evidence="14">
    <location>
        <begin position="1017"/>
        <end position="1109"/>
    </location>
</feature>
<comment type="caution">
    <text evidence="18">The sequence shown here is derived from an EMBL/GenBank/DDBJ whole genome shotgun (WGS) entry which is preliminary data.</text>
</comment>
<organism evidence="18 19">
    <name type="scientific">Didymodactylos carnosus</name>
    <dbReference type="NCBI Taxonomy" id="1234261"/>
    <lineage>
        <taxon>Eukaryota</taxon>
        <taxon>Metazoa</taxon>
        <taxon>Spiralia</taxon>
        <taxon>Gnathifera</taxon>
        <taxon>Rotifera</taxon>
        <taxon>Eurotatoria</taxon>
        <taxon>Bdelloidea</taxon>
        <taxon>Philodinida</taxon>
        <taxon>Philodinidae</taxon>
        <taxon>Didymodactylos</taxon>
    </lineage>
</organism>
<feature type="compositionally biased region" description="Basic and acidic residues" evidence="7">
    <location>
        <begin position="1228"/>
        <end position="1239"/>
    </location>
</feature>
<feature type="domain" description="NOMO seventh transthyretin-like" evidence="13">
    <location>
        <begin position="570"/>
        <end position="633"/>
    </location>
</feature>
<evidence type="ECO:0008006" key="20">
    <source>
        <dbReference type="Google" id="ProtNLM"/>
    </source>
</evidence>
<feature type="region of interest" description="Disordered" evidence="7">
    <location>
        <begin position="1187"/>
        <end position="1239"/>
    </location>
</feature>
<feature type="domain" description="NOMO-like N-terminal beta-sandwich" evidence="10">
    <location>
        <begin position="16"/>
        <end position="100"/>
    </location>
</feature>
<dbReference type="PANTHER" id="PTHR23303:SF14">
    <property type="entry name" value="BOS COMPLEX SUBUNIT NOMO1-RELATED"/>
    <property type="match status" value="1"/>
</dbReference>
<reference evidence="18" key="1">
    <citation type="submission" date="2021-02" db="EMBL/GenBank/DDBJ databases">
        <authorList>
            <person name="Nowell W R."/>
        </authorList>
    </citation>
    <scope>NUCLEOTIDE SEQUENCE</scope>
</reference>
<feature type="transmembrane region" description="Helical" evidence="8">
    <location>
        <begin position="1121"/>
        <end position="1139"/>
    </location>
</feature>
<evidence type="ECO:0000256" key="5">
    <source>
        <dbReference type="ARBA" id="ARBA00022989"/>
    </source>
</evidence>
<dbReference type="Pfam" id="PF17802">
    <property type="entry name" value="SpaA"/>
    <property type="match status" value="1"/>
</dbReference>
<dbReference type="Pfam" id="PF23192">
    <property type="entry name" value="NOMO_12th"/>
    <property type="match status" value="1"/>
</dbReference>
<evidence type="ECO:0000256" key="8">
    <source>
        <dbReference type="SAM" id="Phobius"/>
    </source>
</evidence>
<dbReference type="AlphaFoldDB" id="A0A8S2H5E7"/>
<keyword evidence="6 8" id="KW-0472">Membrane</keyword>
<dbReference type="SUPFAM" id="SSF49478">
    <property type="entry name" value="Cna protein B-type domain"/>
    <property type="match status" value="2"/>
</dbReference>
<feature type="domain" description="NOMO sixth transthyretin-like" evidence="16">
    <location>
        <begin position="464"/>
        <end position="547"/>
    </location>
</feature>
<accession>A0A8S2H5E7</accession>
<protein>
    <recommendedName>
        <fullName evidence="20">Nodal modulator 1</fullName>
    </recommendedName>
</protein>
<dbReference type="InterPro" id="IPR055074">
    <property type="entry name" value="NOMO1-3_2nd"/>
</dbReference>
<evidence type="ECO:0000259" key="11">
    <source>
        <dbReference type="Pfam" id="PF22902"/>
    </source>
</evidence>
<feature type="domain" description="NOMO-like ninth beta-sandwich" evidence="11">
    <location>
        <begin position="740"/>
        <end position="824"/>
    </location>
</feature>
<keyword evidence="4" id="KW-0256">Endoplasmic reticulum</keyword>
<dbReference type="PANTHER" id="PTHR23303">
    <property type="entry name" value="CARBOXYPEPTIDASE REGULATORY REGION-CONTAINING"/>
    <property type="match status" value="1"/>
</dbReference>
<dbReference type="InterPro" id="IPR041033">
    <property type="entry name" value="SpaA_PFL_dom_1"/>
</dbReference>
<dbReference type="Gene3D" id="2.60.40.10">
    <property type="entry name" value="Immunoglobulins"/>
    <property type="match status" value="1"/>
</dbReference>
<sequence>MISVPHGQSQDVIGCGGFIKSKMDINYKVVRIQLITKDGIPVYTTEAAPINGYYMIPVYERGEYILKIIPPPGWSFVPNQMELNIDGETDPCSLNQDLNFVFKGFGLAGKVISAGSTTGGPSGVKLTLYQNTNKLNETISKSDGTFEFFDVLPGDYTVKATHDHWKFITDVSNVQLSKERWEIEHPIVVRGYTVKTNPSSMITCDDRSLPTDFASPGLENDDFLCRTKTNDKGEYIFQDVPVGIYSVLAYYHTSTMDLNFVPTQKSLTVFHKDFIIQLPFETSTVSFSGRVVKMGKLTDDAPLSNVVITVDQKPCCKSDANGYFLLENIRSNGNIKVKAELDGYIFKDITHAVNLNKMISTNERMLVIAPEKVRVTGTVQISTKLSDTAKKQTIRYYSKVDGQKQNMKKLEVDPNTKYVVYLTPGTYTFSPELTDSDIRSGLHLTPEEIDVQIKSEPIDDINFSQLKAKLNGKIKCIDRCGNDLPQLLLTSLNRRVATKIDLKNQQEHKVSESGNIFEFEQDNMLPGKYILSFSPNEKITYCWKDIQMEIDLSNSNKTVTLEQTGIKLIVAIQTTNDVILNVTLKDEPDQIIGSYPLQNGDTDLCLPKKGVYELVPVSCMKFENSTYIYDSSKAIGSSAIIELIPIEYQVFISMSTPSTAFDDQIQFPIIIRNMMQNNEFTFNLNQKVGNELTGYFWAKNGEHFTLLPQSETWLFEPKQASIIVSSEYCNSNLVKFIARRGLFITGQISPPVSEANVSIYSSLLSDGDLEQSTVELDGKQVYYLSSTLTDQNGEYTFGPLIDTRQYQIKIKKAGHVFSSTSNPYNFLVEKLAEIHVKLLDELNEQPLDGVFILLTSTNNYRQNSLTNKSGQVYFVDLKPGTYYIRPQMREYDFSPSDVHFDIKSGDYTEYVFRAKRTSYSCYGIITSLNNEPENGLIIDAVGLDQCDTLRESAKSDIGGQFRLRALEPGCRYKLIHRVNPLDAQQSDIIQVEPAEKLIEISDADVENIHLYTLKRPTEVDLSVHVNTQTQFLPQLKVKLYKSSNRDLPIQTVTLLNSNFAYLNSLPFDNDSYILKLESPLSTSLYTYILPEVTFTANQTFLFFTFNFEPKLRTYDSETRQGSYLAFIIALLVIAIVFKYDTLLPILQSTYEYVHKTLAPQVITTISTSIPQASTVTTQLTAQTLQQQQTNLTHSSSSSTLSSNSSPSASATSSLLTNTSSLPLTQDPQDIKRRIVRRAD</sequence>
<dbReference type="Pfam" id="PF22898">
    <property type="entry name" value="NOMO1-like_1st"/>
    <property type="match status" value="1"/>
</dbReference>
<evidence type="ECO:0000313" key="18">
    <source>
        <dbReference type="EMBL" id="CAF3598364.1"/>
    </source>
</evidence>
<dbReference type="EMBL" id="CAJNOK010001485">
    <property type="protein sequence ID" value="CAF0814409.1"/>
    <property type="molecule type" value="Genomic_DNA"/>
</dbReference>
<evidence type="ECO:0000313" key="19">
    <source>
        <dbReference type="Proteomes" id="UP000682733"/>
    </source>
</evidence>
<dbReference type="GO" id="GO:0005789">
    <property type="term" value="C:endoplasmic reticulum membrane"/>
    <property type="evidence" value="ECO:0007669"/>
    <property type="project" value="UniProtKB-SubCell"/>
</dbReference>
<dbReference type="InterPro" id="IPR013783">
    <property type="entry name" value="Ig-like_fold"/>
</dbReference>
<gene>
    <name evidence="17" type="ORF">OVA965_LOCUS5316</name>
    <name evidence="18" type="ORF">TMI583_LOCUS5314</name>
</gene>
<proteinExistence type="predicted"/>
<evidence type="ECO:0000256" key="2">
    <source>
        <dbReference type="ARBA" id="ARBA00022692"/>
    </source>
</evidence>
<evidence type="ECO:0000256" key="3">
    <source>
        <dbReference type="ARBA" id="ARBA00022729"/>
    </source>
</evidence>
<evidence type="ECO:0000313" key="17">
    <source>
        <dbReference type="EMBL" id="CAF0814409.1"/>
    </source>
</evidence>
<keyword evidence="2 8" id="KW-0812">Transmembrane</keyword>
<evidence type="ECO:0000259" key="14">
    <source>
        <dbReference type="Pfam" id="PF23192"/>
    </source>
</evidence>
<dbReference type="EMBL" id="CAJOBA010001485">
    <property type="protein sequence ID" value="CAF3598364.1"/>
    <property type="molecule type" value="Genomic_DNA"/>
</dbReference>
<feature type="domain" description="NOMO fifth transthyretin-like" evidence="15">
    <location>
        <begin position="375"/>
        <end position="463"/>
    </location>
</feature>
<evidence type="ECO:0000256" key="6">
    <source>
        <dbReference type="ARBA" id="ARBA00023136"/>
    </source>
</evidence>
<dbReference type="Pfam" id="PF23194">
    <property type="entry name" value="NOMO_5th"/>
    <property type="match status" value="1"/>
</dbReference>
<feature type="domain" description="NOMO second beta-sandwich" evidence="12">
    <location>
        <begin position="102"/>
        <end position="189"/>
    </location>
</feature>
<dbReference type="Pfam" id="PF23141">
    <property type="entry name" value="Ig_NOMO"/>
    <property type="match status" value="1"/>
</dbReference>
<dbReference type="Pfam" id="PF23196">
    <property type="entry name" value="NOMO_6th"/>
    <property type="match status" value="1"/>
</dbReference>
<keyword evidence="5 8" id="KW-1133">Transmembrane helix</keyword>